<protein>
    <recommendedName>
        <fullName evidence="3">Thioesterase domain-containing protein</fullName>
    </recommendedName>
</protein>
<dbReference type="Gene3D" id="3.10.129.10">
    <property type="entry name" value="Hotdog Thioesterase"/>
    <property type="match status" value="1"/>
</dbReference>
<dbReference type="Pfam" id="PF13279">
    <property type="entry name" value="4HBT_2"/>
    <property type="match status" value="1"/>
</dbReference>
<dbReference type="AlphaFoldDB" id="A0A0C3BQ64"/>
<dbReference type="Proteomes" id="UP000054097">
    <property type="component" value="Unassembled WGS sequence"/>
</dbReference>
<dbReference type="InterPro" id="IPR050563">
    <property type="entry name" value="4-hydroxybenzoyl-CoA_TE"/>
</dbReference>
<dbReference type="EMBL" id="KN824277">
    <property type="protein sequence ID" value="KIM34239.1"/>
    <property type="molecule type" value="Genomic_DNA"/>
</dbReference>
<evidence type="ECO:0000313" key="2">
    <source>
        <dbReference type="Proteomes" id="UP000054097"/>
    </source>
</evidence>
<evidence type="ECO:0000313" key="1">
    <source>
        <dbReference type="EMBL" id="KIM34239.1"/>
    </source>
</evidence>
<sequence length="182" mass="20578">MQRISRPIQILTDLTKQGRLFAAQNKFDERSFWEQNVPWGDIDSFQHVNNVKYLRYIESGRMKWLQELAIRAGGEQAAQQLLAGRGIGLILKKFDVDFKRPVTYPDTLLVAHKFLPKSADPAHLLMHAIIWSSAQQRVVTESNANCVWYDYERLQKASQGPPASFAAVIDESIAGVPLEPAA</sequence>
<dbReference type="SUPFAM" id="SSF54637">
    <property type="entry name" value="Thioesterase/thiol ester dehydrase-isomerase"/>
    <property type="match status" value="1"/>
</dbReference>
<accession>A0A0C3BQ64</accession>
<evidence type="ECO:0008006" key="3">
    <source>
        <dbReference type="Google" id="ProtNLM"/>
    </source>
</evidence>
<gene>
    <name evidence="1" type="ORF">M408DRAFT_325695</name>
</gene>
<proteinExistence type="predicted"/>
<dbReference type="PANTHER" id="PTHR31793:SF39">
    <property type="entry name" value="THIOESTERASE_THIOL ESTER DEHYDRASE-ISOMERASE"/>
    <property type="match status" value="1"/>
</dbReference>
<dbReference type="OrthoDB" id="5538558at2759"/>
<organism evidence="1 2">
    <name type="scientific">Serendipita vermifera MAFF 305830</name>
    <dbReference type="NCBI Taxonomy" id="933852"/>
    <lineage>
        <taxon>Eukaryota</taxon>
        <taxon>Fungi</taxon>
        <taxon>Dikarya</taxon>
        <taxon>Basidiomycota</taxon>
        <taxon>Agaricomycotina</taxon>
        <taxon>Agaricomycetes</taxon>
        <taxon>Sebacinales</taxon>
        <taxon>Serendipitaceae</taxon>
        <taxon>Serendipita</taxon>
    </lineage>
</organism>
<dbReference type="GO" id="GO:0047617">
    <property type="term" value="F:fatty acyl-CoA hydrolase activity"/>
    <property type="evidence" value="ECO:0007669"/>
    <property type="project" value="TreeGrafter"/>
</dbReference>
<name>A0A0C3BQ64_SERVB</name>
<reference evidence="1 2" key="1">
    <citation type="submission" date="2014-04" db="EMBL/GenBank/DDBJ databases">
        <authorList>
            <consortium name="DOE Joint Genome Institute"/>
            <person name="Kuo A."/>
            <person name="Zuccaro A."/>
            <person name="Kohler A."/>
            <person name="Nagy L.G."/>
            <person name="Floudas D."/>
            <person name="Copeland A."/>
            <person name="Barry K.W."/>
            <person name="Cichocki N."/>
            <person name="Veneault-Fourrey C."/>
            <person name="LaButti K."/>
            <person name="Lindquist E.A."/>
            <person name="Lipzen A."/>
            <person name="Lundell T."/>
            <person name="Morin E."/>
            <person name="Murat C."/>
            <person name="Sun H."/>
            <person name="Tunlid A."/>
            <person name="Henrissat B."/>
            <person name="Grigoriev I.V."/>
            <person name="Hibbett D.S."/>
            <person name="Martin F."/>
            <person name="Nordberg H.P."/>
            <person name="Cantor M.N."/>
            <person name="Hua S.X."/>
        </authorList>
    </citation>
    <scope>NUCLEOTIDE SEQUENCE [LARGE SCALE GENOMIC DNA]</scope>
    <source>
        <strain evidence="1 2">MAFF 305830</strain>
    </source>
</reference>
<dbReference type="CDD" id="cd00586">
    <property type="entry name" value="4HBT"/>
    <property type="match status" value="1"/>
</dbReference>
<dbReference type="InterPro" id="IPR029069">
    <property type="entry name" value="HotDog_dom_sf"/>
</dbReference>
<dbReference type="HOGENOM" id="CLU_101141_2_2_1"/>
<dbReference type="PANTHER" id="PTHR31793">
    <property type="entry name" value="4-HYDROXYBENZOYL-COA THIOESTERASE FAMILY MEMBER"/>
    <property type="match status" value="1"/>
</dbReference>
<reference evidence="2" key="2">
    <citation type="submission" date="2015-01" db="EMBL/GenBank/DDBJ databases">
        <title>Evolutionary Origins and Diversification of the Mycorrhizal Mutualists.</title>
        <authorList>
            <consortium name="DOE Joint Genome Institute"/>
            <consortium name="Mycorrhizal Genomics Consortium"/>
            <person name="Kohler A."/>
            <person name="Kuo A."/>
            <person name="Nagy L.G."/>
            <person name="Floudas D."/>
            <person name="Copeland A."/>
            <person name="Barry K.W."/>
            <person name="Cichocki N."/>
            <person name="Veneault-Fourrey C."/>
            <person name="LaButti K."/>
            <person name="Lindquist E.A."/>
            <person name="Lipzen A."/>
            <person name="Lundell T."/>
            <person name="Morin E."/>
            <person name="Murat C."/>
            <person name="Riley R."/>
            <person name="Ohm R."/>
            <person name="Sun H."/>
            <person name="Tunlid A."/>
            <person name="Henrissat B."/>
            <person name="Grigoriev I.V."/>
            <person name="Hibbett D.S."/>
            <person name="Martin F."/>
        </authorList>
    </citation>
    <scope>NUCLEOTIDE SEQUENCE [LARGE SCALE GENOMIC DNA]</scope>
    <source>
        <strain evidence="2">MAFF 305830</strain>
    </source>
</reference>
<keyword evidence="2" id="KW-1185">Reference proteome</keyword>